<dbReference type="Pfam" id="PF13613">
    <property type="entry name" value="HTH_Tnp_4"/>
    <property type="match status" value="1"/>
</dbReference>
<keyword evidence="7" id="KW-1185">Reference proteome</keyword>
<keyword evidence="2" id="KW-0479">Metal-binding</keyword>
<proteinExistence type="predicted"/>
<accession>A0ABU8YXB9</accession>
<comment type="caution">
    <text evidence="6">The sequence shown here is derived from an EMBL/GenBank/DDBJ whole genome shotgun (WGS) entry which is preliminary data.</text>
</comment>
<evidence type="ECO:0000313" key="6">
    <source>
        <dbReference type="EMBL" id="MEK0189044.1"/>
    </source>
</evidence>
<dbReference type="RefSeq" id="WP_340526366.1">
    <property type="nucleotide sequence ID" value="NZ_JBBLXS010000904.1"/>
</dbReference>
<evidence type="ECO:0000259" key="5">
    <source>
        <dbReference type="Pfam" id="PF13613"/>
    </source>
</evidence>
<organism evidence="6 7">
    <name type="scientific">Microcoleus anatoxicus PTRS2</name>
    <dbReference type="NCBI Taxonomy" id="2705321"/>
    <lineage>
        <taxon>Bacteria</taxon>
        <taxon>Bacillati</taxon>
        <taxon>Cyanobacteriota</taxon>
        <taxon>Cyanophyceae</taxon>
        <taxon>Oscillatoriophycideae</taxon>
        <taxon>Oscillatoriales</taxon>
        <taxon>Microcoleaceae</taxon>
        <taxon>Microcoleus</taxon>
        <taxon>Microcoleus anatoxicus</taxon>
    </lineage>
</organism>
<protein>
    <submittedName>
        <fullName evidence="6">Transposase family protein</fullName>
    </submittedName>
</protein>
<feature type="compositionally biased region" description="Basic and acidic residues" evidence="3">
    <location>
        <begin position="146"/>
        <end position="157"/>
    </location>
</feature>
<dbReference type="PANTHER" id="PTHR23080">
    <property type="entry name" value="THAP DOMAIN PROTEIN"/>
    <property type="match status" value="1"/>
</dbReference>
<dbReference type="InterPro" id="IPR027806">
    <property type="entry name" value="HARBI1_dom"/>
</dbReference>
<feature type="region of interest" description="Disordered" evidence="3">
    <location>
        <begin position="222"/>
        <end position="247"/>
    </location>
</feature>
<dbReference type="InterPro" id="IPR027805">
    <property type="entry name" value="Transposase_HTH_dom"/>
</dbReference>
<evidence type="ECO:0000313" key="7">
    <source>
        <dbReference type="Proteomes" id="UP001384579"/>
    </source>
</evidence>
<gene>
    <name evidence="6" type="ORF">WMG39_29990</name>
</gene>
<reference evidence="6 7" key="1">
    <citation type="journal article" date="2020" name="Harmful Algae">
        <title>Molecular and morphological characterization of a novel dihydroanatoxin-a producing Microcoleus species (cyanobacteria) from the Russian River, California, USA.</title>
        <authorList>
            <person name="Conklin K.Y."/>
            <person name="Stancheva R."/>
            <person name="Otten T.G."/>
            <person name="Fadness R."/>
            <person name="Boyer G.L."/>
            <person name="Read B."/>
            <person name="Zhang X."/>
            <person name="Sheath R.G."/>
        </authorList>
    </citation>
    <scope>NUCLEOTIDE SEQUENCE [LARGE SCALE GENOMIC DNA]</scope>
    <source>
        <strain evidence="6 7">PTRS2</strain>
    </source>
</reference>
<evidence type="ECO:0000256" key="1">
    <source>
        <dbReference type="ARBA" id="ARBA00001968"/>
    </source>
</evidence>
<dbReference type="EMBL" id="JBBLXS010000904">
    <property type="protein sequence ID" value="MEK0189044.1"/>
    <property type="molecule type" value="Genomic_DNA"/>
</dbReference>
<dbReference type="Pfam" id="PF13359">
    <property type="entry name" value="DDE_Tnp_4"/>
    <property type="match status" value="1"/>
</dbReference>
<comment type="cofactor">
    <cofactor evidence="1">
        <name>a divalent metal cation</name>
        <dbReference type="ChEBI" id="CHEBI:60240"/>
    </cofactor>
</comment>
<evidence type="ECO:0000259" key="4">
    <source>
        <dbReference type="Pfam" id="PF13359"/>
    </source>
</evidence>
<evidence type="ECO:0000256" key="3">
    <source>
        <dbReference type="SAM" id="MobiDB-lite"/>
    </source>
</evidence>
<dbReference type="Proteomes" id="UP001384579">
    <property type="component" value="Unassembled WGS sequence"/>
</dbReference>
<evidence type="ECO:0000256" key="2">
    <source>
        <dbReference type="ARBA" id="ARBA00022723"/>
    </source>
</evidence>
<name>A0ABU8YXB9_9CYAN</name>
<feature type="domain" description="DDE Tnp4" evidence="4">
    <location>
        <begin position="139"/>
        <end position="288"/>
    </location>
</feature>
<feature type="region of interest" description="Disordered" evidence="3">
    <location>
        <begin position="146"/>
        <end position="169"/>
    </location>
</feature>
<feature type="domain" description="Transposase Helix-turn-helix" evidence="5">
    <location>
        <begin position="61"/>
        <end position="111"/>
    </location>
</feature>
<sequence length="299" mass="34849">MSQLREYIEKHPSETQRVLGIDYDQLMELIINAENLYDRQKQHQESQKTRIIKPGSGRPPKLTIADQILMTLVYLHHLPTFQILGVQFGIGESTANYIFHRWVKILRELLPASLLEQVKKNDSDLEWVLEILTEFELIVDSYDQPIERPTDNQEQKKNYSGKQKRHTKKNQVIVMPSGKEIVDIVVGETGATADIKIWINQRLSLESSQRFQGDKAYVGEPLINTPHKKPRERPLTPAQKRENKSKAQKRIFVEHLIRLLKIFRVASERFRLKPKNYEPVILVVCGLIRWRIGALVMCQ</sequence>